<dbReference type="InterPro" id="IPR029058">
    <property type="entry name" value="AB_hydrolase_fold"/>
</dbReference>
<accession>A0A8H4LWZ3</accession>
<evidence type="ECO:0000256" key="4">
    <source>
        <dbReference type="SAM" id="SignalP"/>
    </source>
</evidence>
<feature type="domain" description="Fungal lipase-type" evidence="5">
    <location>
        <begin position="104"/>
        <end position="234"/>
    </location>
</feature>
<feature type="chain" id="PRO_5034592744" description="Fungal lipase-type domain-containing protein" evidence="4">
    <location>
        <begin position="19"/>
        <end position="350"/>
    </location>
</feature>
<comment type="catalytic activity">
    <reaction evidence="3">
        <text>a monoacylglycerol + H2O = glycerol + a fatty acid + H(+)</text>
        <dbReference type="Rhea" id="RHEA:15245"/>
        <dbReference type="ChEBI" id="CHEBI:15377"/>
        <dbReference type="ChEBI" id="CHEBI:15378"/>
        <dbReference type="ChEBI" id="CHEBI:17408"/>
        <dbReference type="ChEBI" id="CHEBI:17754"/>
        <dbReference type="ChEBI" id="CHEBI:28868"/>
    </reaction>
</comment>
<comment type="catalytic activity">
    <reaction evidence="2">
        <text>a diacylglycerol + H2O = a monoacylglycerol + a fatty acid + H(+)</text>
        <dbReference type="Rhea" id="RHEA:32731"/>
        <dbReference type="ChEBI" id="CHEBI:15377"/>
        <dbReference type="ChEBI" id="CHEBI:15378"/>
        <dbReference type="ChEBI" id="CHEBI:17408"/>
        <dbReference type="ChEBI" id="CHEBI:18035"/>
        <dbReference type="ChEBI" id="CHEBI:28868"/>
    </reaction>
</comment>
<evidence type="ECO:0000256" key="3">
    <source>
        <dbReference type="ARBA" id="ARBA00048461"/>
    </source>
</evidence>
<sequence length="350" mass="38251">MRLECLLGLAILSGGAAASVENQTDSVERRALCLGQDFVNIEYYSQHAAAAYCNSAKASRQLIQCNGACPAVESSRAAVFASFTGALTGVAGYVAVDKTRREIVLSIRGTNSIRNFITDFFFAWEDCAFAGGCKVHSGFANAWSDVSGAATDAVAAARCLNPGFRVVATGHSLGGAVATIAAAALARRGFRVDCYTYGSPRVGNEQFVASMHRHRGRHWRVTHLDDPVPRLPPMSMGYRHVSPEYWLSNGGAQQDSYRLRDVLVCHGSANANCNANTPGFNFASHLHYLRRTTACATSAFRWRRSDDQISAQLQQQLEQRLTAWSQMDIDYAKNMPSYYQVVDIDQIEDP</sequence>
<dbReference type="Gene3D" id="3.40.50.1820">
    <property type="entry name" value="alpha/beta hydrolase"/>
    <property type="match status" value="1"/>
</dbReference>
<dbReference type="EMBL" id="JAAVMX010000007">
    <property type="protein sequence ID" value="KAF4506761.1"/>
    <property type="molecule type" value="Genomic_DNA"/>
</dbReference>
<name>A0A8H4LWZ3_9HYPO</name>
<dbReference type="PANTHER" id="PTHR45856">
    <property type="entry name" value="ALPHA/BETA-HYDROLASES SUPERFAMILY PROTEIN"/>
    <property type="match status" value="1"/>
</dbReference>
<dbReference type="GO" id="GO:0006629">
    <property type="term" value="P:lipid metabolic process"/>
    <property type="evidence" value="ECO:0007669"/>
    <property type="project" value="InterPro"/>
</dbReference>
<evidence type="ECO:0000256" key="2">
    <source>
        <dbReference type="ARBA" id="ARBA00047591"/>
    </source>
</evidence>
<dbReference type="Proteomes" id="UP000557566">
    <property type="component" value="Unassembled WGS sequence"/>
</dbReference>
<evidence type="ECO:0000256" key="1">
    <source>
        <dbReference type="ARBA" id="ARBA00043996"/>
    </source>
</evidence>
<evidence type="ECO:0000313" key="6">
    <source>
        <dbReference type="EMBL" id="KAF4506761.1"/>
    </source>
</evidence>
<organism evidence="6 7">
    <name type="scientific">Ophiocordyceps sinensis</name>
    <dbReference type="NCBI Taxonomy" id="72228"/>
    <lineage>
        <taxon>Eukaryota</taxon>
        <taxon>Fungi</taxon>
        <taxon>Dikarya</taxon>
        <taxon>Ascomycota</taxon>
        <taxon>Pezizomycotina</taxon>
        <taxon>Sordariomycetes</taxon>
        <taxon>Hypocreomycetidae</taxon>
        <taxon>Hypocreales</taxon>
        <taxon>Ophiocordycipitaceae</taxon>
        <taxon>Ophiocordyceps</taxon>
    </lineage>
</organism>
<keyword evidence="4" id="KW-0732">Signal</keyword>
<dbReference type="PANTHER" id="PTHR45856:SF11">
    <property type="entry name" value="FUNGAL LIPASE-LIKE DOMAIN-CONTAINING PROTEIN"/>
    <property type="match status" value="1"/>
</dbReference>
<dbReference type="CDD" id="cd00519">
    <property type="entry name" value="Lipase_3"/>
    <property type="match status" value="1"/>
</dbReference>
<dbReference type="AlphaFoldDB" id="A0A8H4LWZ3"/>
<evidence type="ECO:0000313" key="7">
    <source>
        <dbReference type="Proteomes" id="UP000557566"/>
    </source>
</evidence>
<dbReference type="InterPro" id="IPR002921">
    <property type="entry name" value="Fungal_lipase-type"/>
</dbReference>
<evidence type="ECO:0000259" key="5">
    <source>
        <dbReference type="Pfam" id="PF01764"/>
    </source>
</evidence>
<comment type="caution">
    <text evidence="6">The sequence shown here is derived from an EMBL/GenBank/DDBJ whole genome shotgun (WGS) entry which is preliminary data.</text>
</comment>
<keyword evidence="7" id="KW-1185">Reference proteome</keyword>
<dbReference type="InterPro" id="IPR051218">
    <property type="entry name" value="Sec_MonoDiacylglyc_Lipase"/>
</dbReference>
<protein>
    <recommendedName>
        <fullName evidence="5">Fungal lipase-type domain-containing protein</fullName>
    </recommendedName>
</protein>
<dbReference type="Pfam" id="PF01764">
    <property type="entry name" value="Lipase_3"/>
    <property type="match status" value="1"/>
</dbReference>
<reference evidence="6 7" key="1">
    <citation type="journal article" date="2020" name="Genome Biol. Evol.">
        <title>A new high-quality draft genome assembly of the Chinese cordyceps Ophiocordyceps sinensis.</title>
        <authorList>
            <person name="Shu R."/>
            <person name="Zhang J."/>
            <person name="Meng Q."/>
            <person name="Zhang H."/>
            <person name="Zhou G."/>
            <person name="Li M."/>
            <person name="Wu P."/>
            <person name="Zhao Y."/>
            <person name="Chen C."/>
            <person name="Qin Q."/>
        </authorList>
    </citation>
    <scope>NUCLEOTIDE SEQUENCE [LARGE SCALE GENOMIC DNA]</scope>
    <source>
        <strain evidence="6 7">IOZ07</strain>
    </source>
</reference>
<feature type="signal peptide" evidence="4">
    <location>
        <begin position="1"/>
        <end position="18"/>
    </location>
</feature>
<dbReference type="OrthoDB" id="426718at2759"/>
<gene>
    <name evidence="6" type="ORF">G6O67_006810</name>
</gene>
<comment type="similarity">
    <text evidence="1">Belongs to the AB hydrolase superfamily. Lipase family. Class 3 subfamily.</text>
</comment>
<dbReference type="SUPFAM" id="SSF53474">
    <property type="entry name" value="alpha/beta-Hydrolases"/>
    <property type="match status" value="1"/>
</dbReference>
<proteinExistence type="inferred from homology"/>